<protein>
    <submittedName>
        <fullName evidence="2">Type III secretion effector delivery regulator, TyeA family</fullName>
    </submittedName>
</protein>
<dbReference type="InterPro" id="IPR013351">
    <property type="entry name" value="T3SS_TyeA-rel"/>
</dbReference>
<proteinExistence type="predicted"/>
<dbReference type="AlphaFoldDB" id="A0A022PRA9"/>
<feature type="domain" description="Type III secretion system effector delivery regulator TyeA" evidence="1">
    <location>
        <begin position="7"/>
        <end position="86"/>
    </location>
</feature>
<dbReference type="NCBIfam" id="TIGR02511">
    <property type="entry name" value="type_III_tyeA"/>
    <property type="match status" value="1"/>
</dbReference>
<reference evidence="2 3" key="1">
    <citation type="submission" date="2014-03" db="EMBL/GenBank/DDBJ databases">
        <title>Draft Genome of Photorhabdus luminescens BA1, an Egyptian Isolate.</title>
        <authorList>
            <person name="Ghazal S."/>
            <person name="Hurst S.G.IV."/>
            <person name="Morris K."/>
            <person name="Thomas K."/>
            <person name="Tisa L.S."/>
        </authorList>
    </citation>
    <scope>NUCLEOTIDE SEQUENCE [LARGE SCALE GENOMIC DNA]</scope>
    <source>
        <strain evidence="2 3">BA1</strain>
    </source>
</reference>
<dbReference type="InterPro" id="IPR015144">
    <property type="entry name" value="T3SS_TyeA"/>
</dbReference>
<sequence>MAYGPSDLMGDVVSLVEKRWANVRDIEMLGHALGLQDSQTQIHFYRELKRLIRLIPVEVFSDEEQRQNLLNACQLALDTAIEREEDELWSGEGAS</sequence>
<keyword evidence="3" id="KW-1185">Reference proteome</keyword>
<evidence type="ECO:0000313" key="2">
    <source>
        <dbReference type="EMBL" id="EYU17353.1"/>
    </source>
</evidence>
<name>A0A022PRA9_9GAMM</name>
<dbReference type="InterPro" id="IPR038347">
    <property type="entry name" value="TyeA_sf"/>
</dbReference>
<dbReference type="Pfam" id="PF09059">
    <property type="entry name" value="TyeA"/>
    <property type="match status" value="1"/>
</dbReference>
<dbReference type="RefSeq" id="WP_036775304.1">
    <property type="nucleotide sequence ID" value="NZ_CAWLTM010000114.1"/>
</dbReference>
<dbReference type="Proteomes" id="UP000023464">
    <property type="component" value="Unassembled WGS sequence"/>
</dbReference>
<gene>
    <name evidence="2" type="ORF">BA1DRAFT_00134</name>
</gene>
<evidence type="ECO:0000313" key="3">
    <source>
        <dbReference type="Proteomes" id="UP000023464"/>
    </source>
</evidence>
<evidence type="ECO:0000259" key="1">
    <source>
        <dbReference type="Pfam" id="PF09059"/>
    </source>
</evidence>
<accession>A0A022PRA9</accession>
<dbReference type="SUPFAM" id="SSF140591">
    <property type="entry name" value="Type III secretion system domain"/>
    <property type="match status" value="1"/>
</dbReference>
<dbReference type="Gene3D" id="1.20.1280.80">
    <property type="match status" value="1"/>
</dbReference>
<dbReference type="EMBL" id="JFGV01000001">
    <property type="protein sequence ID" value="EYU17353.1"/>
    <property type="molecule type" value="Genomic_DNA"/>
</dbReference>
<dbReference type="PATRIC" id="fig|1393736.3.peg.131"/>
<organism evidence="2 3">
    <name type="scientific">Photorhabdus aegyptia</name>
    <dbReference type="NCBI Taxonomy" id="2805098"/>
    <lineage>
        <taxon>Bacteria</taxon>
        <taxon>Pseudomonadati</taxon>
        <taxon>Pseudomonadota</taxon>
        <taxon>Gammaproteobacteria</taxon>
        <taxon>Enterobacterales</taxon>
        <taxon>Morganellaceae</taxon>
        <taxon>Photorhabdus</taxon>
    </lineage>
</organism>
<comment type="caution">
    <text evidence="2">The sequence shown here is derived from an EMBL/GenBank/DDBJ whole genome shotgun (WGS) entry which is preliminary data.</text>
</comment>